<dbReference type="SUPFAM" id="SSF54160">
    <property type="entry name" value="Chromo domain-like"/>
    <property type="match status" value="1"/>
</dbReference>
<feature type="compositionally biased region" description="Basic residues" evidence="12">
    <location>
        <begin position="139"/>
        <end position="160"/>
    </location>
</feature>
<evidence type="ECO:0000256" key="11">
    <source>
        <dbReference type="ARBA" id="ARBA00023295"/>
    </source>
</evidence>
<feature type="compositionally biased region" description="Basic residues" evidence="12">
    <location>
        <begin position="576"/>
        <end position="585"/>
    </location>
</feature>
<reference evidence="15" key="1">
    <citation type="submission" date="2022-12" db="EMBL/GenBank/DDBJ databases">
        <title>Genome assemblies of Blomia tropicalis.</title>
        <authorList>
            <person name="Cui Y."/>
        </authorList>
    </citation>
    <scope>NUCLEOTIDE SEQUENCE</scope>
    <source>
        <tissue evidence="15">Adult mites</tissue>
    </source>
</reference>
<feature type="compositionally biased region" description="Polar residues" evidence="12">
    <location>
        <begin position="176"/>
        <end position="187"/>
    </location>
</feature>
<dbReference type="GO" id="GO:0005743">
    <property type="term" value="C:mitochondrial inner membrane"/>
    <property type="evidence" value="ECO:0007669"/>
    <property type="project" value="UniProtKB-SubCell"/>
</dbReference>
<dbReference type="InterPro" id="IPR017853">
    <property type="entry name" value="GH"/>
</dbReference>
<dbReference type="Pfam" id="PF22732">
    <property type="entry name" value="MSL3_chromo-like"/>
    <property type="match status" value="1"/>
</dbReference>
<feature type="compositionally biased region" description="Basic and acidic residues" evidence="12">
    <location>
        <begin position="433"/>
        <end position="454"/>
    </location>
</feature>
<dbReference type="GO" id="GO:0005694">
    <property type="term" value="C:chromosome"/>
    <property type="evidence" value="ECO:0007669"/>
    <property type="project" value="UniProtKB-ARBA"/>
</dbReference>
<dbReference type="PRINTS" id="PR02049">
    <property type="entry name" value="PROTEINF36A"/>
</dbReference>
<feature type="compositionally biased region" description="Basic and acidic residues" evidence="12">
    <location>
        <begin position="1342"/>
        <end position="1355"/>
    </location>
</feature>
<dbReference type="GO" id="GO:0004553">
    <property type="term" value="F:hydrolase activity, hydrolyzing O-glycosyl compounds"/>
    <property type="evidence" value="ECO:0007669"/>
    <property type="project" value="InterPro"/>
</dbReference>
<dbReference type="InterPro" id="IPR013780">
    <property type="entry name" value="Glyco_hydro_b"/>
</dbReference>
<keyword evidence="16" id="KW-1185">Reference proteome</keyword>
<dbReference type="InterPro" id="IPR022533">
    <property type="entry name" value="Cox20"/>
</dbReference>
<feature type="compositionally biased region" description="Basic and acidic residues" evidence="12">
    <location>
        <begin position="1040"/>
        <end position="1053"/>
    </location>
</feature>
<evidence type="ECO:0000256" key="9">
    <source>
        <dbReference type="ARBA" id="ARBA00023128"/>
    </source>
</evidence>
<feature type="compositionally biased region" description="Polar residues" evidence="12">
    <location>
        <begin position="817"/>
        <end position="836"/>
    </location>
</feature>
<feature type="compositionally biased region" description="Basic and acidic residues" evidence="12">
    <location>
        <begin position="1529"/>
        <end position="1558"/>
    </location>
</feature>
<keyword evidence="9" id="KW-0496">Mitochondrion</keyword>
<dbReference type="Proteomes" id="UP001142055">
    <property type="component" value="Chromosome 3"/>
</dbReference>
<evidence type="ECO:0000256" key="6">
    <source>
        <dbReference type="ARBA" id="ARBA00022792"/>
    </source>
</evidence>
<evidence type="ECO:0000259" key="14">
    <source>
        <dbReference type="PROSITE" id="PS51011"/>
    </source>
</evidence>
<feature type="compositionally biased region" description="Polar residues" evidence="12">
    <location>
        <begin position="195"/>
        <end position="205"/>
    </location>
</feature>
<feature type="compositionally biased region" description="Acidic residues" evidence="12">
    <location>
        <begin position="1223"/>
        <end position="1237"/>
    </location>
</feature>
<dbReference type="SUPFAM" id="SSF46774">
    <property type="entry name" value="ARID-like"/>
    <property type="match status" value="1"/>
</dbReference>
<dbReference type="GO" id="GO:0003677">
    <property type="term" value="F:DNA binding"/>
    <property type="evidence" value="ECO:0007669"/>
    <property type="project" value="InterPro"/>
</dbReference>
<feature type="compositionally biased region" description="Low complexity" evidence="12">
    <location>
        <begin position="946"/>
        <end position="959"/>
    </location>
</feature>
<dbReference type="Pfam" id="PF01388">
    <property type="entry name" value="ARID"/>
    <property type="match status" value="1"/>
</dbReference>
<feature type="compositionally biased region" description="Basic and acidic residues" evidence="12">
    <location>
        <begin position="1213"/>
        <end position="1222"/>
    </location>
</feature>
<feature type="compositionally biased region" description="Basic and acidic residues" evidence="12">
    <location>
        <begin position="865"/>
        <end position="874"/>
    </location>
</feature>
<feature type="compositionally biased region" description="Polar residues" evidence="12">
    <location>
        <begin position="755"/>
        <end position="770"/>
    </location>
</feature>
<dbReference type="InterPro" id="IPR053820">
    <property type="entry name" value="MSL3_chromo-like"/>
</dbReference>
<dbReference type="SMART" id="SM00501">
    <property type="entry name" value="BRIGHT"/>
    <property type="match status" value="1"/>
</dbReference>
<dbReference type="Pfam" id="PF21365">
    <property type="entry name" value="Glyco_hydro_31_3rd"/>
    <property type="match status" value="1"/>
</dbReference>
<feature type="compositionally biased region" description="Polar residues" evidence="12">
    <location>
        <begin position="455"/>
        <end position="464"/>
    </location>
</feature>
<feature type="compositionally biased region" description="Low complexity" evidence="12">
    <location>
        <begin position="166"/>
        <end position="175"/>
    </location>
</feature>
<dbReference type="InterPro" id="IPR036431">
    <property type="entry name" value="ARID_dom_sf"/>
</dbReference>
<dbReference type="Gene3D" id="1.10.150.60">
    <property type="entry name" value="ARID DNA-binding domain"/>
    <property type="match status" value="1"/>
</dbReference>
<feature type="compositionally biased region" description="Polar residues" evidence="12">
    <location>
        <begin position="785"/>
        <end position="799"/>
    </location>
</feature>
<dbReference type="SUPFAM" id="SSF51445">
    <property type="entry name" value="(Trans)glycosidases"/>
    <property type="match status" value="1"/>
</dbReference>
<gene>
    <name evidence="15" type="ORF">RDWZM_009305</name>
</gene>
<feature type="compositionally biased region" description="Low complexity" evidence="12">
    <location>
        <begin position="221"/>
        <end position="237"/>
    </location>
</feature>
<dbReference type="SUPFAM" id="SSF51011">
    <property type="entry name" value="Glycosyl hydrolase domain"/>
    <property type="match status" value="1"/>
</dbReference>
<feature type="compositionally biased region" description="Basic and acidic residues" evidence="12">
    <location>
        <begin position="931"/>
        <end position="945"/>
    </location>
</feature>
<dbReference type="InterPro" id="IPR048395">
    <property type="entry name" value="Glyco_hydro_31_C"/>
</dbReference>
<feature type="compositionally biased region" description="Basic and acidic residues" evidence="12">
    <location>
        <begin position="714"/>
        <end position="732"/>
    </location>
</feature>
<organism evidence="15 16">
    <name type="scientific">Blomia tropicalis</name>
    <name type="common">Mite</name>
    <dbReference type="NCBI Taxonomy" id="40697"/>
    <lineage>
        <taxon>Eukaryota</taxon>
        <taxon>Metazoa</taxon>
        <taxon>Ecdysozoa</taxon>
        <taxon>Arthropoda</taxon>
        <taxon>Chelicerata</taxon>
        <taxon>Arachnida</taxon>
        <taxon>Acari</taxon>
        <taxon>Acariformes</taxon>
        <taxon>Sarcoptiformes</taxon>
        <taxon>Astigmata</taxon>
        <taxon>Glycyphagoidea</taxon>
        <taxon>Echimyopodidae</taxon>
        <taxon>Blomia</taxon>
    </lineage>
</organism>
<evidence type="ECO:0000256" key="4">
    <source>
        <dbReference type="ARBA" id="ARBA00017689"/>
    </source>
</evidence>
<feature type="region of interest" description="Disordered" evidence="12">
    <location>
        <begin position="1213"/>
        <end position="1376"/>
    </location>
</feature>
<evidence type="ECO:0000313" key="15">
    <source>
        <dbReference type="EMBL" id="KAJ6218148.1"/>
    </source>
</evidence>
<dbReference type="InterPro" id="IPR001606">
    <property type="entry name" value="ARID_dom"/>
</dbReference>
<keyword evidence="10 13" id="KW-0472">Membrane</keyword>
<feature type="region of interest" description="Disordered" evidence="12">
    <location>
        <begin position="353"/>
        <end position="481"/>
    </location>
</feature>
<feature type="compositionally biased region" description="Low complexity" evidence="12">
    <location>
        <begin position="419"/>
        <end position="429"/>
    </location>
</feature>
<dbReference type="CDD" id="cd20104">
    <property type="entry name" value="MBT_PHF20L1-like"/>
    <property type="match status" value="1"/>
</dbReference>
<dbReference type="GO" id="GO:0033617">
    <property type="term" value="P:mitochondrial respiratory chain complex IV assembly"/>
    <property type="evidence" value="ECO:0007669"/>
    <property type="project" value="InterPro"/>
</dbReference>
<dbReference type="Gene3D" id="3.20.20.80">
    <property type="entry name" value="Glycosidases"/>
    <property type="match status" value="1"/>
</dbReference>
<dbReference type="CDD" id="cd20389">
    <property type="entry name" value="Tudor_ARID4_rpt1"/>
    <property type="match status" value="1"/>
</dbReference>
<feature type="domain" description="ARID" evidence="14">
    <location>
        <begin position="226"/>
        <end position="340"/>
    </location>
</feature>
<feature type="transmembrane region" description="Helical" evidence="13">
    <location>
        <begin position="2282"/>
        <end position="2301"/>
    </location>
</feature>
<dbReference type="CDD" id="cd16100">
    <property type="entry name" value="ARID"/>
    <property type="match status" value="1"/>
</dbReference>
<feature type="compositionally biased region" description="Acidic residues" evidence="12">
    <location>
        <begin position="1300"/>
        <end position="1324"/>
    </location>
</feature>
<dbReference type="PANTHER" id="PTHR43053:SF4">
    <property type="entry name" value="MYOGENESIS-REGULATING GLYCOSIDASE"/>
    <property type="match status" value="1"/>
</dbReference>
<comment type="similarity">
    <text evidence="3">Belongs to the COX20 family.</text>
</comment>
<feature type="region of interest" description="Disordered" evidence="12">
    <location>
        <begin position="576"/>
        <end position="840"/>
    </location>
</feature>
<evidence type="ECO:0000256" key="8">
    <source>
        <dbReference type="ARBA" id="ARBA00022989"/>
    </source>
</evidence>
<feature type="region of interest" description="Disordered" evidence="12">
    <location>
        <begin position="131"/>
        <end position="254"/>
    </location>
</feature>
<keyword evidence="5 13" id="KW-0812">Transmembrane</keyword>
<evidence type="ECO:0000256" key="3">
    <source>
        <dbReference type="ARBA" id="ARBA00009575"/>
    </source>
</evidence>
<comment type="caution">
    <text evidence="15">The sequence shown here is derived from an EMBL/GenBank/DDBJ whole genome shotgun (WGS) entry which is preliminary data.</text>
</comment>
<feature type="compositionally biased region" description="Polar residues" evidence="12">
    <location>
        <begin position="1024"/>
        <end position="1039"/>
    </location>
</feature>
<feature type="compositionally biased region" description="Low complexity" evidence="12">
    <location>
        <begin position="622"/>
        <end position="650"/>
    </location>
</feature>
<evidence type="ECO:0000256" key="10">
    <source>
        <dbReference type="ARBA" id="ARBA00023136"/>
    </source>
</evidence>
<feature type="compositionally biased region" description="Polar residues" evidence="12">
    <location>
        <begin position="669"/>
        <end position="688"/>
    </location>
</feature>
<dbReference type="InterPro" id="IPR016197">
    <property type="entry name" value="Chromo-like_dom_sf"/>
</dbReference>
<dbReference type="InterPro" id="IPR050985">
    <property type="entry name" value="Alpha-glycosidase_related"/>
</dbReference>
<dbReference type="EMBL" id="JAPWDV010000003">
    <property type="protein sequence ID" value="KAJ6218148.1"/>
    <property type="molecule type" value="Genomic_DNA"/>
</dbReference>
<dbReference type="Gene3D" id="2.60.40.1180">
    <property type="entry name" value="Golgi alpha-mannosidase II"/>
    <property type="match status" value="1"/>
</dbReference>
<dbReference type="PROSITE" id="PS51011">
    <property type="entry name" value="ARID"/>
    <property type="match status" value="1"/>
</dbReference>
<feature type="region of interest" description="Disordered" evidence="12">
    <location>
        <begin position="1523"/>
        <end position="1570"/>
    </location>
</feature>
<evidence type="ECO:0000256" key="13">
    <source>
        <dbReference type="SAM" id="Phobius"/>
    </source>
</evidence>
<dbReference type="Pfam" id="PF01055">
    <property type="entry name" value="Glyco_hydro_31_2nd"/>
    <property type="match status" value="1"/>
</dbReference>
<dbReference type="Gene3D" id="2.30.30.140">
    <property type="match status" value="2"/>
</dbReference>
<keyword evidence="7" id="KW-0378">Hydrolase</keyword>
<feature type="region of interest" description="Disordered" evidence="12">
    <location>
        <begin position="1024"/>
        <end position="1066"/>
    </location>
</feature>
<dbReference type="InterPro" id="IPR000322">
    <property type="entry name" value="Glyco_hydro_31_TIM"/>
</dbReference>
<accession>A0A9Q0M153</accession>
<evidence type="ECO:0000256" key="2">
    <source>
        <dbReference type="ARBA" id="ARBA00007806"/>
    </source>
</evidence>
<keyword evidence="11" id="KW-0326">Glycosidase</keyword>
<comment type="similarity">
    <text evidence="2">Belongs to the glycosyl hydrolase 31 family.</text>
</comment>
<feature type="region of interest" description="Disordered" evidence="12">
    <location>
        <begin position="863"/>
        <end position="1006"/>
    </location>
</feature>
<dbReference type="SMART" id="SM00298">
    <property type="entry name" value="CHROMO"/>
    <property type="match status" value="1"/>
</dbReference>
<feature type="compositionally biased region" description="Basic and acidic residues" evidence="12">
    <location>
        <begin position="358"/>
        <end position="370"/>
    </location>
</feature>
<comment type="subcellular location">
    <subcellularLocation>
        <location evidence="1">Mitochondrion inner membrane</location>
    </subcellularLocation>
</comment>
<proteinExistence type="inferred from homology"/>
<evidence type="ECO:0000256" key="12">
    <source>
        <dbReference type="SAM" id="MobiDB-lite"/>
    </source>
</evidence>
<keyword evidence="8 13" id="KW-1133">Transmembrane helix</keyword>
<evidence type="ECO:0000256" key="1">
    <source>
        <dbReference type="ARBA" id="ARBA00004273"/>
    </source>
</evidence>
<feature type="compositionally biased region" description="Basic and acidic residues" evidence="12">
    <location>
        <begin position="465"/>
        <end position="481"/>
    </location>
</feature>
<dbReference type="Pfam" id="PF12597">
    <property type="entry name" value="Cox20"/>
    <property type="match status" value="1"/>
</dbReference>
<feature type="compositionally biased region" description="Basic and acidic residues" evidence="12">
    <location>
        <begin position="608"/>
        <end position="621"/>
    </location>
</feature>
<keyword evidence="6" id="KW-0999">Mitochondrion inner membrane</keyword>
<protein>
    <recommendedName>
        <fullName evidence="4">Cytochrome c oxidase assembly protein COX20, mitochondrial</fullName>
    </recommendedName>
</protein>
<evidence type="ECO:0000256" key="7">
    <source>
        <dbReference type="ARBA" id="ARBA00022801"/>
    </source>
</evidence>
<dbReference type="PANTHER" id="PTHR43053">
    <property type="entry name" value="GLYCOSIDASE FAMILY 31"/>
    <property type="match status" value="1"/>
</dbReference>
<sequence length="2341" mass="265463">MADEPIVLPIGTEVSAKYKGAFCEAKIKHVVRNVKCKVTLKSGSSLTVTDTDISTGDIKVGNNVMIIQTHHSVPTEVTIVKIIDKSIYTVIFDDGDEATLKRTSLCLQSGKHFAEGDTLDRLPLTNPEHFYHPVTALGRRNRRRPKPMHSPLKTHRRTSKIKTETKQMTTQSTTSVSLETATVPSESENSDDSKAISNQKNSKTFLNALPSDETEDSDQESLSSNSNQPSTSSSSRNSIRRNLGKKFDDDGPVNGRELNLYKLNQVIQDMGGHNRVNNQKLWHKVFKKLKLGDINAPPLERKASDEESEDDERPMIVETPVQQLKAAYMRYLHPYHDMDRKLGSATAIVDFRNMPRPSRGERKREVDRSRTNSVSSVISVAPATPTMSTPAGRKLGRASARASKVGGDVKPPESPVQATTSTLIPPTTTNENITKETPKLAKSNKEDKKRKVNPESDSNESTKQTPKEKEKDVPSMKKEPKEEIKEVTKYLTPIAYLDDSDEEAETEIIIGDWLKVKYGQREQLKVYDAKVLKIEIDKAFDDKRLKYYVHYYGWSSRYDEWIHRDRVVELIREKPTRKRTAKPKTKGAVPSDNDDCDMPPFMRPEKRKIKEEPKDTPKTERSGSISVKSKNSESSETSIRSRSRTASFSATKDHPHVALSRSSSKRTKFQNLIQKENTRTRTVSQTENNSDEEVEEPSKKPTPSRQILRKDKKRISERATRGAEKSEKKVLPDDSSEGTASQSSSKKRRTDDQTSTKQTGMTKVDVSTTDAYDFVDDDENEETSHSLTCSKVSQSSLKSGTKFLDLASTKKEDRQKTSGTNKSLFETNVEKSNSVKSAPALLESEKQMEDAIKDETLVSVQADVSVEKMPEPENKVSTSNEPESIAACEDNSKPTPVDVAIKSPHNSSTASVSSSSSDSSSNSSDSEDPEVEKILAKAEAAKAAEAESSIKAQSSSAESTKQHSSLRVSPPIEEDEDSKGSLGELVVDEGDQIGKPSPDENNSSTLTTAALNFMGCNLNLLKNESEVTQSAESGESNQEQNKEVDDSFLHCEEDVPPSPPSSPKPSTIANVVVHPPEPVTTTTNDNGVAAFFRSQQGLKHSNDRRIVDMPVDMLLGDSKQSQPFTSTPAFLANMHRTPAIATQSSISQPPTSSLCIGDVVPETSTNQPFSTLIAAAVSQQKPLNSLPKPIPAKPKTLNVIVPPNVASNIMKMDTSRAARASREEEEIAENFADDEGDDARMNDDDGDDSDDGAKRFHRKSMESTIAIHRKRRTMRSDSKMSSSNSPVPTGVVLSSQESSQDGEEEQEEQEEEDEEEEEEEEEEEIQPKQPEMRSRNKSPRSRKLDDDLREMEKMKNSVLSPQKKRGRGRGRYNAESRDISSEYSRFGRTRGKDKLHQIFLSLMLLIFLIGRTRHTTAPVYFDYVPGFASRTHASTPTQPTISRALREKIEYLKQNPPSPYPFDYSVWEKYDIEKCPWFEPIPPTIEAKQRIRILIERMEYCKSKHLELKQTVIEQERLKKRVASKLKKRDRDERKNRIANEKRERELREREESERDESTTSSSRFEPMVSKLRNGQVQADVKSFKDERNETLFDVIDNYIIEITNQHRENKPKLKFSINGTKIDHIAQNLSVYELHLQDQTKIDLTVHLANNVTQLELLWHGGDHNKYDREICLHYGVGNWYTGYLSNDSHWPMDSQKFLKRTQFNHLLEFERNSIPNIYPREFAFMLEHLLVSSDGFAVHLDPQQPLFVRRQYYHGESVYCLAVNNTKPYQTKLDGNQDPSYIDIKMNFFVAENIRLVTDHVVHHSGLIPKPTEIPNERFFRYPTWHSWECNNHKFLNEENLTEFGEMIKSVAQSEHNEIVLSDTNWLNTKHWDINPKIFPNSTIDTEKLHLDGNTIGPLMNYPIILGAFNKNSTEKTLTLRSRGNYTTAYLDFSSPKTREYFSKKLSSFREAASFDTFHIRSYIHPEELHGINATFKKYPSMFATTYIETATLGSSNTSNTSSLVTEFGYKTQHLPIIHRMMNYYHTDHKQLLCELIPNMLSVSIGGFPFVQPYSVGGFKLDDRTNPNEELMIRSIQAIALMPSMSFTRLPWQHSERLINITRTFLKLHQTHSSTIIELAKERIKTGSPIIRPLWYDNANDSKTFKINDQFMLGENILVAPVIYEGLTLRKVYFPTGIWIDQHGTSFQGPNEYEIKAPLEELPYFIRKELLLDVNHMATSTEDNVFEGMQDETEDDDGVYIFGRDISKIPCFKDSFLTGMYGGVGFGITSFLATSRVMQSTHISIASFTLITLGFWFNCRRKWAHDHFRMKQAEDSFPEEIENIRRKKLSKEESIKQLS</sequence>
<dbReference type="GO" id="GO:0005975">
    <property type="term" value="P:carbohydrate metabolic process"/>
    <property type="evidence" value="ECO:0007669"/>
    <property type="project" value="InterPro"/>
</dbReference>
<feature type="compositionally biased region" description="Low complexity" evidence="12">
    <location>
        <begin position="903"/>
        <end position="924"/>
    </location>
</feature>
<evidence type="ECO:0000313" key="16">
    <source>
        <dbReference type="Proteomes" id="UP001142055"/>
    </source>
</evidence>
<evidence type="ECO:0000256" key="5">
    <source>
        <dbReference type="ARBA" id="ARBA00022692"/>
    </source>
</evidence>
<name>A0A9Q0M153_BLOTA</name>
<dbReference type="InterPro" id="IPR000953">
    <property type="entry name" value="Chromo/chromo_shadow_dom"/>
</dbReference>